<protein>
    <submittedName>
        <fullName evidence="1">Uncharacterized protein</fullName>
    </submittedName>
</protein>
<gene>
    <name evidence="1" type="ORF">P691DRAFT_658483</name>
</gene>
<comment type="caution">
    <text evidence="1">The sequence shown here is derived from an EMBL/GenBank/DDBJ whole genome shotgun (WGS) entry which is preliminary data.</text>
</comment>
<keyword evidence="2" id="KW-1185">Reference proteome</keyword>
<proteinExistence type="predicted"/>
<dbReference type="Proteomes" id="UP000807342">
    <property type="component" value="Unassembled WGS sequence"/>
</dbReference>
<organism evidence="1 2">
    <name type="scientific">Macrolepiota fuliginosa MF-IS2</name>
    <dbReference type="NCBI Taxonomy" id="1400762"/>
    <lineage>
        <taxon>Eukaryota</taxon>
        <taxon>Fungi</taxon>
        <taxon>Dikarya</taxon>
        <taxon>Basidiomycota</taxon>
        <taxon>Agaricomycotina</taxon>
        <taxon>Agaricomycetes</taxon>
        <taxon>Agaricomycetidae</taxon>
        <taxon>Agaricales</taxon>
        <taxon>Agaricineae</taxon>
        <taxon>Agaricaceae</taxon>
        <taxon>Macrolepiota</taxon>
    </lineage>
</organism>
<accession>A0A9P5XMF8</accession>
<reference evidence="1" key="1">
    <citation type="submission" date="2020-11" db="EMBL/GenBank/DDBJ databases">
        <authorList>
            <consortium name="DOE Joint Genome Institute"/>
            <person name="Ahrendt S."/>
            <person name="Riley R."/>
            <person name="Andreopoulos W."/>
            <person name="Labutti K."/>
            <person name="Pangilinan J."/>
            <person name="Ruiz-Duenas F.J."/>
            <person name="Barrasa J.M."/>
            <person name="Sanchez-Garcia M."/>
            <person name="Camarero S."/>
            <person name="Miyauchi S."/>
            <person name="Serrano A."/>
            <person name="Linde D."/>
            <person name="Babiker R."/>
            <person name="Drula E."/>
            <person name="Ayuso-Fernandez I."/>
            <person name="Pacheco R."/>
            <person name="Padilla G."/>
            <person name="Ferreira P."/>
            <person name="Barriuso J."/>
            <person name="Kellner H."/>
            <person name="Castanera R."/>
            <person name="Alfaro M."/>
            <person name="Ramirez L."/>
            <person name="Pisabarro A.G."/>
            <person name="Kuo A."/>
            <person name="Tritt A."/>
            <person name="Lipzen A."/>
            <person name="He G."/>
            <person name="Yan M."/>
            <person name="Ng V."/>
            <person name="Cullen D."/>
            <person name="Martin F."/>
            <person name="Rosso M.-N."/>
            <person name="Henrissat B."/>
            <person name="Hibbett D."/>
            <person name="Martinez A.T."/>
            <person name="Grigoriev I.V."/>
        </authorList>
    </citation>
    <scope>NUCLEOTIDE SEQUENCE</scope>
    <source>
        <strain evidence="1">MF-IS2</strain>
    </source>
</reference>
<evidence type="ECO:0000313" key="1">
    <source>
        <dbReference type="EMBL" id="KAF9453450.1"/>
    </source>
</evidence>
<evidence type="ECO:0000313" key="2">
    <source>
        <dbReference type="Proteomes" id="UP000807342"/>
    </source>
</evidence>
<name>A0A9P5XMF8_9AGAR</name>
<dbReference type="OrthoDB" id="432412at2759"/>
<sequence>MQLFLSLARMHHIRSETKFRRLKAFAESAKISGLAKKGRPGVLVFDGEKEAIRTFLSNARSLRYLDFHHIDTVPLPQQTIRRVAGTRMGLHEVKDMAELVQSLEDISMKEWFRLNMGMAKGP</sequence>
<dbReference type="AlphaFoldDB" id="A0A9P5XMF8"/>
<dbReference type="EMBL" id="MU151061">
    <property type="protein sequence ID" value="KAF9453450.1"/>
    <property type="molecule type" value="Genomic_DNA"/>
</dbReference>